<dbReference type="Gene3D" id="3.40.640.10">
    <property type="entry name" value="Type I PLP-dependent aspartate aminotransferase-like (Major domain)"/>
    <property type="match status" value="1"/>
</dbReference>
<feature type="region of interest" description="Disordered" evidence="8">
    <location>
        <begin position="492"/>
        <end position="518"/>
    </location>
</feature>
<comment type="cofactor">
    <cofactor evidence="1 6 7">
        <name>pyridoxal 5'-phosphate</name>
        <dbReference type="ChEBI" id="CHEBI:597326"/>
    </cofactor>
</comment>
<dbReference type="InterPro" id="IPR002129">
    <property type="entry name" value="PyrdxlP-dep_de-COase"/>
</dbReference>
<dbReference type="GO" id="GO:0019752">
    <property type="term" value="P:carboxylic acid metabolic process"/>
    <property type="evidence" value="ECO:0007669"/>
    <property type="project" value="InterPro"/>
</dbReference>
<dbReference type="PRINTS" id="PR00800">
    <property type="entry name" value="YHDCRBOXLASE"/>
</dbReference>
<gene>
    <name evidence="9" type="ORF">FM996_20945</name>
</gene>
<evidence type="ECO:0000256" key="4">
    <source>
        <dbReference type="ARBA" id="ARBA00022898"/>
    </source>
</evidence>
<dbReference type="PANTHER" id="PTHR11999">
    <property type="entry name" value="GROUP II PYRIDOXAL-5-PHOSPHATE DECARBOXYLASE"/>
    <property type="match status" value="1"/>
</dbReference>
<feature type="modified residue" description="N6-(pyridoxal phosphate)lysine" evidence="6">
    <location>
        <position position="321"/>
    </location>
</feature>
<evidence type="ECO:0000256" key="6">
    <source>
        <dbReference type="PIRSR" id="PIRSR602129-50"/>
    </source>
</evidence>
<dbReference type="Proteomes" id="UP000316781">
    <property type="component" value="Unassembled WGS sequence"/>
</dbReference>
<dbReference type="EMBL" id="VJMF01000121">
    <property type="protein sequence ID" value="TRL23187.1"/>
    <property type="molecule type" value="Genomic_DNA"/>
</dbReference>
<name>A0A549SCR5_METSR</name>
<dbReference type="SUPFAM" id="SSF53383">
    <property type="entry name" value="PLP-dependent transferases"/>
    <property type="match status" value="1"/>
</dbReference>
<sequence>MNHSQRPPKSIGAAVPAPADASPADLDPTDWEAFRAESHRALDQMIDHLATLRERPVWREPSTEARERFRRPLPAEGRGLSAALADFERFIQPYANGNIHPLFMGWAQGAGTPVGMVAEMLAAGLNSNCGGRNHIALDVERQIAAWMAEAFGFPSDASGVFVTGTSIANFLSLLVAREHALGEKNVRKNGLKALEEQLVAYASREAHNCVRQAMELAGLGARHLRLIESDGARSLRVDELKRAIAEDRAAGLHPFLVVGTAGSVDTGAIDDLDALADIAEAEDLWFHIDGAFGALAVLSPALKPLVKGLERADSIAFDFHKWLHVPYDAGFFLVRDPEVHRRAFAANAAYLTRAPRGLAAGEIWPCDLGADLSRGFRALKTWFTIEVFGTERLGACIEKSCVLAQRLRGHIEASGAFEMRAPVALNVVCFGVKDDDESGRLNREIVMELHESGEAAPSLTLLDGHPTIRAAIFNHRTREEDIDAFMQMLERAAQRARGEPPLEPLPAPREDGEPLSQD</sequence>
<dbReference type="AlphaFoldDB" id="A0A549SCR5"/>
<proteinExistence type="inferred from homology"/>
<keyword evidence="4 6" id="KW-0663">Pyridoxal phosphate</keyword>
<dbReference type="PROSITE" id="PS00392">
    <property type="entry name" value="DDC_GAD_HDC_YDC"/>
    <property type="match status" value="1"/>
</dbReference>
<dbReference type="InterPro" id="IPR015421">
    <property type="entry name" value="PyrdxlP-dep_Trfase_major"/>
</dbReference>
<evidence type="ECO:0000313" key="9">
    <source>
        <dbReference type="EMBL" id="TRL23187.1"/>
    </source>
</evidence>
<accession>A0A549SCR5</accession>
<dbReference type="GO" id="GO:0016831">
    <property type="term" value="F:carboxy-lyase activity"/>
    <property type="evidence" value="ECO:0007669"/>
    <property type="project" value="UniProtKB-KW"/>
</dbReference>
<feature type="region of interest" description="Disordered" evidence="8">
    <location>
        <begin position="1"/>
        <end position="27"/>
    </location>
</feature>
<evidence type="ECO:0000256" key="8">
    <source>
        <dbReference type="SAM" id="MobiDB-lite"/>
    </source>
</evidence>
<keyword evidence="5 7" id="KW-0456">Lyase</keyword>
<dbReference type="InterPro" id="IPR021115">
    <property type="entry name" value="Pyridoxal-P_BS"/>
</dbReference>
<dbReference type="Pfam" id="PF00282">
    <property type="entry name" value="Pyridoxal_deC"/>
    <property type="match status" value="1"/>
</dbReference>
<evidence type="ECO:0000313" key="10">
    <source>
        <dbReference type="Proteomes" id="UP000316781"/>
    </source>
</evidence>
<organism evidence="9 10">
    <name type="scientific">Methylosinus sporium</name>
    <dbReference type="NCBI Taxonomy" id="428"/>
    <lineage>
        <taxon>Bacteria</taxon>
        <taxon>Pseudomonadati</taxon>
        <taxon>Pseudomonadota</taxon>
        <taxon>Alphaproteobacteria</taxon>
        <taxon>Hyphomicrobiales</taxon>
        <taxon>Methylocystaceae</taxon>
        <taxon>Methylosinus</taxon>
    </lineage>
</organism>
<comment type="similarity">
    <text evidence="2 7">Belongs to the group II decarboxylase family.</text>
</comment>
<reference evidence="9 10" key="1">
    <citation type="submission" date="2019-07" db="EMBL/GenBank/DDBJ databases">
        <title>Ln-dependent methylotrophs.</title>
        <authorList>
            <person name="Tani A."/>
        </authorList>
    </citation>
    <scope>NUCLEOTIDE SEQUENCE [LARGE SCALE GENOMIC DNA]</scope>
    <source>
        <strain evidence="9 10">SM89A</strain>
    </source>
</reference>
<evidence type="ECO:0000256" key="2">
    <source>
        <dbReference type="ARBA" id="ARBA00009533"/>
    </source>
</evidence>
<feature type="compositionally biased region" description="Low complexity" evidence="8">
    <location>
        <begin position="13"/>
        <end position="26"/>
    </location>
</feature>
<dbReference type="PANTHER" id="PTHR11999:SF70">
    <property type="entry name" value="MIP05841P"/>
    <property type="match status" value="1"/>
</dbReference>
<dbReference type="InterPro" id="IPR010977">
    <property type="entry name" value="Aromatic_deC"/>
</dbReference>
<evidence type="ECO:0000256" key="1">
    <source>
        <dbReference type="ARBA" id="ARBA00001933"/>
    </source>
</evidence>
<dbReference type="InterPro" id="IPR015424">
    <property type="entry name" value="PyrdxlP-dep_Trfase"/>
</dbReference>
<evidence type="ECO:0000256" key="7">
    <source>
        <dbReference type="RuleBase" id="RU000382"/>
    </source>
</evidence>
<comment type="caution">
    <text evidence="9">The sequence shown here is derived from an EMBL/GenBank/DDBJ whole genome shotgun (WGS) entry which is preliminary data.</text>
</comment>
<dbReference type="RefSeq" id="WP_142864649.1">
    <property type="nucleotide sequence ID" value="NZ_VJMF01000121.1"/>
</dbReference>
<keyword evidence="3" id="KW-0210">Decarboxylase</keyword>
<dbReference type="GO" id="GO:0006520">
    <property type="term" value="P:amino acid metabolic process"/>
    <property type="evidence" value="ECO:0007669"/>
    <property type="project" value="InterPro"/>
</dbReference>
<dbReference type="InterPro" id="IPR015422">
    <property type="entry name" value="PyrdxlP-dep_Trfase_small"/>
</dbReference>
<evidence type="ECO:0000256" key="5">
    <source>
        <dbReference type="ARBA" id="ARBA00023239"/>
    </source>
</evidence>
<dbReference type="Gene3D" id="3.90.1150.10">
    <property type="entry name" value="Aspartate Aminotransferase, domain 1"/>
    <property type="match status" value="1"/>
</dbReference>
<dbReference type="GO" id="GO:0030170">
    <property type="term" value="F:pyridoxal phosphate binding"/>
    <property type="evidence" value="ECO:0007669"/>
    <property type="project" value="InterPro"/>
</dbReference>
<dbReference type="Gene3D" id="1.20.1340.10">
    <property type="entry name" value="dopa decarboxylase, N-terminal domain"/>
    <property type="match status" value="1"/>
</dbReference>
<protein>
    <submittedName>
        <fullName evidence="9">Cytochrome D ubiquinol oxidase subunit I</fullName>
    </submittedName>
</protein>
<evidence type="ECO:0000256" key="3">
    <source>
        <dbReference type="ARBA" id="ARBA00022793"/>
    </source>
</evidence>